<name>A0A9P5PT08_9AGAR</name>
<protein>
    <submittedName>
        <fullName evidence="2">CHAT domain-containing protein</fullName>
    </submittedName>
</protein>
<comment type="caution">
    <text evidence="2">The sequence shown here is derived from an EMBL/GenBank/DDBJ whole genome shotgun (WGS) entry which is preliminary data.</text>
</comment>
<dbReference type="Pfam" id="PF12770">
    <property type="entry name" value="CHAT"/>
    <property type="match status" value="1"/>
</dbReference>
<dbReference type="InterPro" id="IPR016024">
    <property type="entry name" value="ARM-type_fold"/>
</dbReference>
<dbReference type="AlphaFoldDB" id="A0A9P5PT08"/>
<dbReference type="SUPFAM" id="SSF48371">
    <property type="entry name" value="ARM repeat"/>
    <property type="match status" value="1"/>
</dbReference>
<proteinExistence type="predicted"/>
<gene>
    <name evidence="2" type="ORF">BDP27DRAFT_1449054</name>
</gene>
<evidence type="ECO:0000259" key="1">
    <source>
        <dbReference type="Pfam" id="PF12770"/>
    </source>
</evidence>
<dbReference type="InterPro" id="IPR024983">
    <property type="entry name" value="CHAT_dom"/>
</dbReference>
<keyword evidence="3" id="KW-1185">Reference proteome</keyword>
<dbReference type="Proteomes" id="UP000772434">
    <property type="component" value="Unassembled WGS sequence"/>
</dbReference>
<accession>A0A9P5PT08</accession>
<evidence type="ECO:0000313" key="3">
    <source>
        <dbReference type="Proteomes" id="UP000772434"/>
    </source>
</evidence>
<organism evidence="2 3">
    <name type="scientific">Rhodocollybia butyracea</name>
    <dbReference type="NCBI Taxonomy" id="206335"/>
    <lineage>
        <taxon>Eukaryota</taxon>
        <taxon>Fungi</taxon>
        <taxon>Dikarya</taxon>
        <taxon>Basidiomycota</taxon>
        <taxon>Agaricomycotina</taxon>
        <taxon>Agaricomycetes</taxon>
        <taxon>Agaricomycetidae</taxon>
        <taxon>Agaricales</taxon>
        <taxon>Marasmiineae</taxon>
        <taxon>Omphalotaceae</taxon>
        <taxon>Rhodocollybia</taxon>
    </lineage>
</organism>
<evidence type="ECO:0000313" key="2">
    <source>
        <dbReference type="EMBL" id="KAF9067540.1"/>
    </source>
</evidence>
<dbReference type="InterPro" id="IPR011990">
    <property type="entry name" value="TPR-like_helical_dom_sf"/>
</dbReference>
<feature type="domain" description="CHAT" evidence="1">
    <location>
        <begin position="871"/>
        <end position="1152"/>
    </location>
</feature>
<dbReference type="EMBL" id="JADNRY010000072">
    <property type="protein sequence ID" value="KAF9067540.1"/>
    <property type="molecule type" value="Genomic_DNA"/>
</dbReference>
<dbReference type="OrthoDB" id="9991317at2759"/>
<dbReference type="Gene3D" id="1.25.40.10">
    <property type="entry name" value="Tetratricopeptide repeat domain"/>
    <property type="match status" value="1"/>
</dbReference>
<sequence length="1153" mass="127916">MADTIAQDPETTSESRAVRLALRLSTLPSDMFDKVLISLASYSWDVWDDDNFDPQIAARDLSSRISRMSPQDKLETSALHMQEFIKTGDIEALNPAIGLLKNASNGFSEMGDSEGVCNALRQLAGCLTLRFEHTRDSDDLNAAIQACKEALDLDNSAERSNGLFTIGRLLSQRFTRSMNQDDLVQSLESFIGGLSILPEEEKRNALAFVQNDIAKSMKMAWDSIHHKPIFLTFRMAFMNGTNPSTSSTIRAQILKVLGSTLLYQFQEHGKTEDLDEAVVTLKGSTELDSTVIEAMNTYGACCLIRFEQRGLPDDLEVAVATQRKSVQLLDARDERYPSVLNGLGNALQSRFELLGKAADLDEALTTHYNALHHIKLKKEDKFIYHCSLGTAYHRRFEHFQHLSDLELAVNQLKMAISGTPEGHRSEALILATYGSALLRLYGISHRESALEKSIKVLRKAVSLTALDNPARPPRLHNLAQAILFSSSEVQGIEEAIGFIEEAISRWHSGPTSMLMFCLSTALKRKYQIIKLKVSQEVAGKDLDRSIQLGRRAIQGLLIGHDLPKLCFELAQSLLLRYKDIGTVPSDRNEALSVLEEGSKHSSKPVVEQFICALGHAQLRAEVDGIQAGLAAFKYVFKLIPDVVWIGNSIDQRYGDTKYIHMFLSDAVGLAIKAGDLKLALEWAEKGRCIIWGQIQQFRQPVSDGPWAEELKLVTTQLQSMDSHQQMSDPTLVIQVMSALALTVIPDDEPDGMSREEYAQQLAAFAFGQIRSTQYPKLTNSSLQKISRPCLLLLEAVPLSSSMSATSGVMQAIVPWQTEPVGISLEAFSEIEAKEMVSTFISDLEARKVRTRCRGFSQSTFTGRLRSILAILWKNVVHPILMAFGDKLHRLDDGRLPHITWCPSGPLTFLPLHAAGMYKSTGGESIFDYAVSSYTPSITALLSAQEHHSTSESQESNSVPRLLAVSQPNTPNAEELPSTVKEVEVLQSIEPNLTWLNDLEGTTDAVLKGIETHNWVHFACHGEQDMQNPLKSAFLLQDKSLELADLMKKSFTHTQLAYLSACRTAASNEMLPEEAVHLAAGMLMAGFQNVVASLWAIGDDDATFVAEHFYRHMKEGGWDSAKSSYALHYAVGKLRESIGVKHFLRWIPFVHLGL</sequence>
<reference evidence="2" key="1">
    <citation type="submission" date="2020-11" db="EMBL/GenBank/DDBJ databases">
        <authorList>
            <consortium name="DOE Joint Genome Institute"/>
            <person name="Ahrendt S."/>
            <person name="Riley R."/>
            <person name="Andreopoulos W."/>
            <person name="Labutti K."/>
            <person name="Pangilinan J."/>
            <person name="Ruiz-Duenas F.J."/>
            <person name="Barrasa J.M."/>
            <person name="Sanchez-Garcia M."/>
            <person name="Camarero S."/>
            <person name="Miyauchi S."/>
            <person name="Serrano A."/>
            <person name="Linde D."/>
            <person name="Babiker R."/>
            <person name="Drula E."/>
            <person name="Ayuso-Fernandez I."/>
            <person name="Pacheco R."/>
            <person name="Padilla G."/>
            <person name="Ferreira P."/>
            <person name="Barriuso J."/>
            <person name="Kellner H."/>
            <person name="Castanera R."/>
            <person name="Alfaro M."/>
            <person name="Ramirez L."/>
            <person name="Pisabarro A.G."/>
            <person name="Kuo A."/>
            <person name="Tritt A."/>
            <person name="Lipzen A."/>
            <person name="He G."/>
            <person name="Yan M."/>
            <person name="Ng V."/>
            <person name="Cullen D."/>
            <person name="Martin F."/>
            <person name="Rosso M.-N."/>
            <person name="Henrissat B."/>
            <person name="Hibbett D."/>
            <person name="Martinez A.T."/>
            <person name="Grigoriev I.V."/>
        </authorList>
    </citation>
    <scope>NUCLEOTIDE SEQUENCE</scope>
    <source>
        <strain evidence="2">AH 40177</strain>
    </source>
</reference>